<proteinExistence type="predicted"/>
<gene>
    <name evidence="1" type="ORF">CR513_13466</name>
</gene>
<evidence type="ECO:0000313" key="2">
    <source>
        <dbReference type="Proteomes" id="UP000257109"/>
    </source>
</evidence>
<comment type="caution">
    <text evidence="1">The sequence shown here is derived from an EMBL/GenBank/DDBJ whole genome shotgun (WGS) entry which is preliminary data.</text>
</comment>
<name>A0A371HJU1_MUCPR</name>
<accession>A0A371HJU1</accession>
<sequence length="109" mass="13021">MTQETPFRIIFGVDAMILVKIEEPFPRTTFFQPTNNEEELRVNLDLLYEEHEVAHIWEYTKKAKASKRYNVMVFPKPLQRPYRIVEEVGQGAHMLEFRGRNIQRPRMAL</sequence>
<dbReference type="OrthoDB" id="1744372at2759"/>
<keyword evidence="2" id="KW-1185">Reference proteome</keyword>
<dbReference type="Proteomes" id="UP000257109">
    <property type="component" value="Unassembled WGS sequence"/>
</dbReference>
<protein>
    <submittedName>
        <fullName evidence="1">Uncharacterized protein</fullName>
    </submittedName>
</protein>
<evidence type="ECO:0000313" key="1">
    <source>
        <dbReference type="EMBL" id="RDY03004.1"/>
    </source>
</evidence>
<dbReference type="AlphaFoldDB" id="A0A371HJU1"/>
<organism evidence="1 2">
    <name type="scientific">Mucuna pruriens</name>
    <name type="common">Velvet bean</name>
    <name type="synonym">Dolichos pruriens</name>
    <dbReference type="NCBI Taxonomy" id="157652"/>
    <lineage>
        <taxon>Eukaryota</taxon>
        <taxon>Viridiplantae</taxon>
        <taxon>Streptophyta</taxon>
        <taxon>Embryophyta</taxon>
        <taxon>Tracheophyta</taxon>
        <taxon>Spermatophyta</taxon>
        <taxon>Magnoliopsida</taxon>
        <taxon>eudicotyledons</taxon>
        <taxon>Gunneridae</taxon>
        <taxon>Pentapetalae</taxon>
        <taxon>rosids</taxon>
        <taxon>fabids</taxon>
        <taxon>Fabales</taxon>
        <taxon>Fabaceae</taxon>
        <taxon>Papilionoideae</taxon>
        <taxon>50 kb inversion clade</taxon>
        <taxon>NPAAA clade</taxon>
        <taxon>indigoferoid/millettioid clade</taxon>
        <taxon>Phaseoleae</taxon>
        <taxon>Mucuna</taxon>
    </lineage>
</organism>
<dbReference type="EMBL" id="QJKJ01002411">
    <property type="protein sequence ID" value="RDY03004.1"/>
    <property type="molecule type" value="Genomic_DNA"/>
</dbReference>
<feature type="non-terminal residue" evidence="1">
    <location>
        <position position="1"/>
    </location>
</feature>
<reference evidence="1" key="1">
    <citation type="submission" date="2018-05" db="EMBL/GenBank/DDBJ databases">
        <title>Draft genome of Mucuna pruriens seed.</title>
        <authorList>
            <person name="Nnadi N.E."/>
            <person name="Vos R."/>
            <person name="Hasami M.H."/>
            <person name="Devisetty U.K."/>
            <person name="Aguiy J.C."/>
        </authorList>
    </citation>
    <scope>NUCLEOTIDE SEQUENCE [LARGE SCALE GENOMIC DNA]</scope>
    <source>
        <strain evidence="1">JCA_2017</strain>
    </source>
</reference>